<gene>
    <name evidence="1" type="primary">ABSGL_05002.1 scaffold 6267</name>
</gene>
<protein>
    <submittedName>
        <fullName evidence="1">Uncharacterized protein</fullName>
    </submittedName>
</protein>
<dbReference type="InParanoid" id="A0A168MXE8"/>
<keyword evidence="2" id="KW-1185">Reference proteome</keyword>
<dbReference type="EMBL" id="LT552694">
    <property type="protein sequence ID" value="SAL99389.1"/>
    <property type="molecule type" value="Genomic_DNA"/>
</dbReference>
<proteinExistence type="predicted"/>
<dbReference type="OrthoDB" id="10543916at2759"/>
<dbReference type="Proteomes" id="UP000078561">
    <property type="component" value="Unassembled WGS sequence"/>
</dbReference>
<sequence>MNTSGEAFKSCSPALQQMIKAWSEQLNTILDEAQLENVDAQWLLGELSERKRVAFRKVQPWNAFLHEEAKGLQWNKEMLESLSKKYHETGEEDKKGYMKRMAHPVDESDVKKMVKKTFRNINSSMEMLLDFGIESVFAGASTNQGNHLPGGFEVIGLGDRARQFSLNNRIGKQLLVFLRDSINTNANTNTNASTITNANTNTPNPTSTNINININTTTEKVQKALGAAFGIESRQLRWKKVLMGPVYPEDTDDCVILEKWPLDVPTRKRMVDLTVVDYQKILDGDVLFKRAKTSQ</sequence>
<dbReference type="AlphaFoldDB" id="A0A168MXE8"/>
<organism evidence="1">
    <name type="scientific">Absidia glauca</name>
    <name type="common">Pin mould</name>
    <dbReference type="NCBI Taxonomy" id="4829"/>
    <lineage>
        <taxon>Eukaryota</taxon>
        <taxon>Fungi</taxon>
        <taxon>Fungi incertae sedis</taxon>
        <taxon>Mucoromycota</taxon>
        <taxon>Mucoromycotina</taxon>
        <taxon>Mucoromycetes</taxon>
        <taxon>Mucorales</taxon>
        <taxon>Cunninghamellaceae</taxon>
        <taxon>Absidia</taxon>
    </lineage>
</organism>
<reference evidence="1" key="1">
    <citation type="submission" date="2016-04" db="EMBL/GenBank/DDBJ databases">
        <authorList>
            <person name="Evans L.H."/>
            <person name="Alamgir A."/>
            <person name="Owens N."/>
            <person name="Weber N.D."/>
            <person name="Virtaneva K."/>
            <person name="Barbian K."/>
            <person name="Babar A."/>
            <person name="Rosenke K."/>
        </authorList>
    </citation>
    <scope>NUCLEOTIDE SEQUENCE [LARGE SCALE GENOMIC DNA]</scope>
    <source>
        <strain evidence="1">CBS 101.48</strain>
    </source>
</reference>
<accession>A0A168MXE8</accession>
<name>A0A168MXE8_ABSGL</name>
<evidence type="ECO:0000313" key="2">
    <source>
        <dbReference type="Proteomes" id="UP000078561"/>
    </source>
</evidence>
<evidence type="ECO:0000313" key="1">
    <source>
        <dbReference type="EMBL" id="SAL99389.1"/>
    </source>
</evidence>